<gene>
    <name evidence="1" type="ORF">SSLN_LOCUS1694</name>
</gene>
<dbReference type="EMBL" id="UYSU01005540">
    <property type="protein sequence ID" value="VDL88079.1"/>
    <property type="molecule type" value="Genomic_DNA"/>
</dbReference>
<dbReference type="Proteomes" id="UP000275846">
    <property type="component" value="Unassembled WGS sequence"/>
</dbReference>
<evidence type="ECO:0000313" key="3">
    <source>
        <dbReference type="WBParaSite" id="SSLN_0000175701-mRNA-1"/>
    </source>
</evidence>
<sequence>MTACVTDNGTASEAVAVTNGVKQGCVLVPTLFRLMFSTLLLDAYRDEQLGIHIAYRTDWHLLNSPRMQATTCVSMTSVHDLLFADDCALYTVMEENMQRSMDLFAQAALSLY</sequence>
<keyword evidence="2" id="KW-1185">Reference proteome</keyword>
<dbReference type="PANTHER" id="PTHR47027">
    <property type="entry name" value="REVERSE TRANSCRIPTASE DOMAIN-CONTAINING PROTEIN"/>
    <property type="match status" value="1"/>
</dbReference>
<dbReference type="WBParaSite" id="SSLN_0000175701-mRNA-1">
    <property type="protein sequence ID" value="SSLN_0000175701-mRNA-1"/>
    <property type="gene ID" value="SSLN_0000175701"/>
</dbReference>
<accession>A0A183SBU6</accession>
<dbReference type="OrthoDB" id="425681at2759"/>
<dbReference type="AlphaFoldDB" id="A0A183SBU6"/>
<proteinExistence type="predicted"/>
<protein>
    <submittedName>
        <fullName evidence="3">Reverse transcriptase domain-containing protein</fullName>
    </submittedName>
</protein>
<name>A0A183SBU6_SCHSO</name>
<reference evidence="1 2" key="2">
    <citation type="submission" date="2018-11" db="EMBL/GenBank/DDBJ databases">
        <authorList>
            <consortium name="Pathogen Informatics"/>
        </authorList>
    </citation>
    <scope>NUCLEOTIDE SEQUENCE [LARGE SCALE GENOMIC DNA]</scope>
    <source>
        <strain evidence="1 2">NST_G2</strain>
    </source>
</reference>
<organism evidence="3">
    <name type="scientific">Schistocephalus solidus</name>
    <name type="common">Tapeworm</name>
    <dbReference type="NCBI Taxonomy" id="70667"/>
    <lineage>
        <taxon>Eukaryota</taxon>
        <taxon>Metazoa</taxon>
        <taxon>Spiralia</taxon>
        <taxon>Lophotrochozoa</taxon>
        <taxon>Platyhelminthes</taxon>
        <taxon>Cestoda</taxon>
        <taxon>Eucestoda</taxon>
        <taxon>Diphyllobothriidea</taxon>
        <taxon>Diphyllobothriidae</taxon>
        <taxon>Schistocephalus</taxon>
    </lineage>
</organism>
<dbReference type="PANTHER" id="PTHR47027:SF26">
    <property type="entry name" value="REVERSE TRANSCRIPTASE DOMAIN-CONTAINING PROTEIN"/>
    <property type="match status" value="1"/>
</dbReference>
<evidence type="ECO:0000313" key="2">
    <source>
        <dbReference type="Proteomes" id="UP000275846"/>
    </source>
</evidence>
<evidence type="ECO:0000313" key="1">
    <source>
        <dbReference type="EMBL" id="VDL88079.1"/>
    </source>
</evidence>
<reference evidence="3" key="1">
    <citation type="submission" date="2016-06" db="UniProtKB">
        <authorList>
            <consortium name="WormBaseParasite"/>
        </authorList>
    </citation>
    <scope>IDENTIFICATION</scope>
</reference>